<dbReference type="Proteomes" id="UP001642409">
    <property type="component" value="Unassembled WGS sequence"/>
</dbReference>
<dbReference type="InterPro" id="IPR000836">
    <property type="entry name" value="PRTase_dom"/>
</dbReference>
<keyword evidence="2" id="KW-0328">Glycosyltransferase</keyword>
<keyword evidence="6" id="KW-1185">Reference proteome</keyword>
<dbReference type="Pfam" id="PF00156">
    <property type="entry name" value="Pribosyltran"/>
    <property type="match status" value="1"/>
</dbReference>
<feature type="domain" description="Phosphoribosyltransferase" evidence="1">
    <location>
        <begin position="35"/>
        <end position="130"/>
    </location>
</feature>
<protein>
    <submittedName>
        <fullName evidence="2">Guanine phosphoribosyltransferase</fullName>
    </submittedName>
    <submittedName>
        <fullName evidence="4">Guanine_phosphoribosyltransferase</fullName>
    </submittedName>
</protein>
<dbReference type="SUPFAM" id="SSF53271">
    <property type="entry name" value="PRTase-like"/>
    <property type="match status" value="1"/>
</dbReference>
<evidence type="ECO:0000313" key="3">
    <source>
        <dbReference type="EMBL" id="CAI9918403.1"/>
    </source>
</evidence>
<keyword evidence="2" id="KW-0808">Transferase</keyword>
<organism evidence="2">
    <name type="scientific">Hexamita inflata</name>
    <dbReference type="NCBI Taxonomy" id="28002"/>
    <lineage>
        <taxon>Eukaryota</taxon>
        <taxon>Metamonada</taxon>
        <taxon>Diplomonadida</taxon>
        <taxon>Hexamitidae</taxon>
        <taxon>Hexamitinae</taxon>
        <taxon>Hexamita</taxon>
    </lineage>
</organism>
<reference evidence="2" key="1">
    <citation type="submission" date="2023-06" db="EMBL/GenBank/DDBJ databases">
        <authorList>
            <person name="Kurt Z."/>
        </authorList>
    </citation>
    <scope>NUCLEOTIDE SEQUENCE</scope>
</reference>
<evidence type="ECO:0000313" key="4">
    <source>
        <dbReference type="EMBL" id="CAL6041343.1"/>
    </source>
</evidence>
<evidence type="ECO:0000259" key="1">
    <source>
        <dbReference type="Pfam" id="PF00156"/>
    </source>
</evidence>
<dbReference type="EMBL" id="CAXDID020000149">
    <property type="protein sequence ID" value="CAL6041362.1"/>
    <property type="molecule type" value="Genomic_DNA"/>
</dbReference>
<proteinExistence type="predicted"/>
<comment type="caution">
    <text evidence="2">The sequence shown here is derived from an EMBL/GenBank/DDBJ whole genome shotgun (WGS) entry which is preliminary data.</text>
</comment>
<dbReference type="InterPro" id="IPR029057">
    <property type="entry name" value="PRTase-like"/>
</dbReference>
<evidence type="ECO:0000313" key="6">
    <source>
        <dbReference type="Proteomes" id="UP001642409"/>
    </source>
</evidence>
<dbReference type="Gene3D" id="3.40.50.2020">
    <property type="match status" value="1"/>
</dbReference>
<evidence type="ECO:0000313" key="2">
    <source>
        <dbReference type="EMBL" id="CAI9918384.1"/>
    </source>
</evidence>
<dbReference type="EMBL" id="CAXDID020000149">
    <property type="protein sequence ID" value="CAL6041343.1"/>
    <property type="molecule type" value="Genomic_DNA"/>
</dbReference>
<gene>
    <name evidence="4" type="ORF">HINF_LOCUS38996</name>
    <name evidence="5" type="ORF">HINF_LOCUS39015</name>
    <name evidence="2" type="ORF">HINF_LOCUS6029</name>
    <name evidence="3" type="ORF">HINF_LOCUS6048</name>
</gene>
<dbReference type="EMBL" id="CATOUU010000154">
    <property type="protein sequence ID" value="CAI9918384.1"/>
    <property type="molecule type" value="Genomic_DNA"/>
</dbReference>
<reference evidence="4 6" key="2">
    <citation type="submission" date="2024-07" db="EMBL/GenBank/DDBJ databases">
        <authorList>
            <person name="Akdeniz Z."/>
        </authorList>
    </citation>
    <scope>NUCLEOTIDE SEQUENCE [LARGE SCALE GENOMIC DNA]</scope>
</reference>
<dbReference type="AlphaFoldDB" id="A0AA86TH58"/>
<dbReference type="CDD" id="cd06223">
    <property type="entry name" value="PRTases_typeI"/>
    <property type="match status" value="1"/>
</dbReference>
<sequence>MNCFVSGVPLADIQSEFFSARENDQNWRIIMTSSELSFLCGKVAASLNAKFAGAQNAVNLVGLLPGCIYFLCELTQRLTFDYKLHFLQMAQYSSEQLLNALSPFIQEENVVLIDDIVESGSTMRRLLQLIPQAFSCTCLSMKQQISFSGCDFVPKCKLAGFGIAFNGRGMNWEHIFSQGEKQIEEFRASFGVIFE</sequence>
<evidence type="ECO:0000313" key="5">
    <source>
        <dbReference type="EMBL" id="CAL6041362.1"/>
    </source>
</evidence>
<dbReference type="EMBL" id="CATOUU010000154">
    <property type="protein sequence ID" value="CAI9918403.1"/>
    <property type="molecule type" value="Genomic_DNA"/>
</dbReference>
<dbReference type="GO" id="GO:0016757">
    <property type="term" value="F:glycosyltransferase activity"/>
    <property type="evidence" value="ECO:0007669"/>
    <property type="project" value="UniProtKB-KW"/>
</dbReference>
<accession>A0AA86TH58</accession>
<name>A0AA86TH58_9EUKA</name>